<dbReference type="AlphaFoldDB" id="B7QJA1"/>
<evidence type="ECO:0000256" key="1">
    <source>
        <dbReference type="SAM" id="MobiDB-lite"/>
    </source>
</evidence>
<dbReference type="VEuPathDB" id="VectorBase:ISCI023218"/>
<feature type="region of interest" description="Disordered" evidence="1">
    <location>
        <begin position="79"/>
        <end position="110"/>
    </location>
</feature>
<feature type="compositionally biased region" description="Basic and acidic residues" evidence="1">
    <location>
        <begin position="24"/>
        <end position="38"/>
    </location>
</feature>
<accession>B7QJA1</accession>
<keyword evidence="4" id="KW-1185">Reference proteome</keyword>
<dbReference type="InParanoid" id="B7QJA1"/>
<sequence length="110" mass="10975">MDGVRALLPGHGMAAMAPSLPRTEAARRAGEARHDRGRATSLSGVPGDSEAERAASAPKSKSASHQVAFRVSEWEWAEGGGAAGHAGSRRRISAPGPAAVAPGAAVGEGA</sequence>
<feature type="region of interest" description="Disordered" evidence="1">
    <location>
        <begin position="1"/>
        <end position="67"/>
    </location>
</feature>
<evidence type="ECO:0000313" key="4">
    <source>
        <dbReference type="Proteomes" id="UP000001555"/>
    </source>
</evidence>
<feature type="compositionally biased region" description="Low complexity" evidence="1">
    <location>
        <begin position="54"/>
        <end position="64"/>
    </location>
</feature>
<dbReference type="EnsemblMetazoa" id="ISCW023218-RA">
    <property type="protein sequence ID" value="ISCW023218-PA"/>
    <property type="gene ID" value="ISCW023218"/>
</dbReference>
<proteinExistence type="predicted"/>
<evidence type="ECO:0000313" key="3">
    <source>
        <dbReference type="EnsemblMetazoa" id="ISCW023218-PA"/>
    </source>
</evidence>
<dbReference type="Proteomes" id="UP000001555">
    <property type="component" value="Unassembled WGS sequence"/>
</dbReference>
<dbReference type="HOGENOM" id="CLU_2173770_0_0_1"/>
<reference evidence="3" key="2">
    <citation type="submission" date="2020-05" db="UniProtKB">
        <authorList>
            <consortium name="EnsemblMetazoa"/>
        </authorList>
    </citation>
    <scope>IDENTIFICATION</scope>
    <source>
        <strain evidence="3">wikel</strain>
    </source>
</reference>
<dbReference type="EMBL" id="ABJB010753229">
    <property type="status" value="NOT_ANNOTATED_CDS"/>
    <property type="molecule type" value="Genomic_DNA"/>
</dbReference>
<organism>
    <name type="scientific">Ixodes scapularis</name>
    <name type="common">Black-legged tick</name>
    <name type="synonym">Deer tick</name>
    <dbReference type="NCBI Taxonomy" id="6945"/>
    <lineage>
        <taxon>Eukaryota</taxon>
        <taxon>Metazoa</taxon>
        <taxon>Ecdysozoa</taxon>
        <taxon>Arthropoda</taxon>
        <taxon>Chelicerata</taxon>
        <taxon>Arachnida</taxon>
        <taxon>Acari</taxon>
        <taxon>Parasitiformes</taxon>
        <taxon>Ixodida</taxon>
        <taxon>Ixodoidea</taxon>
        <taxon>Ixodidae</taxon>
        <taxon>Ixodinae</taxon>
        <taxon>Ixodes</taxon>
    </lineage>
</organism>
<name>B7QJA1_IXOSC</name>
<feature type="compositionally biased region" description="Low complexity" evidence="1">
    <location>
        <begin position="93"/>
        <end position="110"/>
    </location>
</feature>
<dbReference type="EMBL" id="DS950928">
    <property type="protein sequence ID" value="EEC18923.1"/>
    <property type="molecule type" value="Genomic_DNA"/>
</dbReference>
<protein>
    <submittedName>
        <fullName evidence="2 3">Uncharacterized protein</fullName>
    </submittedName>
</protein>
<dbReference type="PaxDb" id="6945-B7QJA1"/>
<dbReference type="VEuPathDB" id="VectorBase:ISCW023218"/>
<evidence type="ECO:0000313" key="2">
    <source>
        <dbReference type="EMBL" id="EEC18923.1"/>
    </source>
</evidence>
<gene>
    <name evidence="2" type="ORF">IscW_ISCW023218</name>
</gene>
<reference evidence="2 4" key="1">
    <citation type="submission" date="2008-03" db="EMBL/GenBank/DDBJ databases">
        <title>Annotation of Ixodes scapularis.</title>
        <authorList>
            <consortium name="Ixodes scapularis Genome Project Consortium"/>
            <person name="Caler E."/>
            <person name="Hannick L.I."/>
            <person name="Bidwell S."/>
            <person name="Joardar V."/>
            <person name="Thiagarajan M."/>
            <person name="Amedeo P."/>
            <person name="Galinsky K.J."/>
            <person name="Schobel S."/>
            <person name="Inman J."/>
            <person name="Hostetler J."/>
            <person name="Miller J."/>
            <person name="Hammond M."/>
            <person name="Megy K."/>
            <person name="Lawson D."/>
            <person name="Kodira C."/>
            <person name="Sutton G."/>
            <person name="Meyer J."/>
            <person name="Hill C.A."/>
            <person name="Birren B."/>
            <person name="Nene V."/>
            <person name="Collins F."/>
            <person name="Alarcon-Chaidez F."/>
            <person name="Wikel S."/>
            <person name="Strausberg R."/>
        </authorList>
    </citation>
    <scope>NUCLEOTIDE SEQUENCE [LARGE SCALE GENOMIC DNA]</scope>
    <source>
        <strain evidence="4">Wikel</strain>
        <strain evidence="2">Wikel colony</strain>
    </source>
</reference>